<dbReference type="Proteomes" id="UP000655208">
    <property type="component" value="Unassembled WGS sequence"/>
</dbReference>
<evidence type="ECO:0000313" key="3">
    <source>
        <dbReference type="Proteomes" id="UP000655208"/>
    </source>
</evidence>
<dbReference type="GO" id="GO:0043565">
    <property type="term" value="F:sequence-specific DNA binding"/>
    <property type="evidence" value="ECO:0007669"/>
    <property type="project" value="TreeGrafter"/>
</dbReference>
<reference evidence="2" key="1">
    <citation type="journal article" date="2014" name="Int. J. Syst. Evol. Microbiol.">
        <title>Complete genome sequence of Corynebacterium casei LMG S-19264T (=DSM 44701T), isolated from a smear-ripened cheese.</title>
        <authorList>
            <consortium name="US DOE Joint Genome Institute (JGI-PGF)"/>
            <person name="Walter F."/>
            <person name="Albersmeier A."/>
            <person name="Kalinowski J."/>
            <person name="Ruckert C."/>
        </authorList>
    </citation>
    <scope>NUCLEOTIDE SEQUENCE</scope>
    <source>
        <strain evidence="2">CGMCC 4.7308</strain>
    </source>
</reference>
<dbReference type="AlphaFoldDB" id="A0A917SWE5"/>
<dbReference type="Gene3D" id="1.10.10.10">
    <property type="entry name" value="Winged helix-like DNA-binding domain superfamily/Winged helix DNA-binding domain"/>
    <property type="match status" value="2"/>
</dbReference>
<keyword evidence="3" id="KW-1185">Reference proteome</keyword>
<dbReference type="InterPro" id="IPR036388">
    <property type="entry name" value="WH-like_DNA-bd_sf"/>
</dbReference>
<reference evidence="2" key="2">
    <citation type="submission" date="2020-09" db="EMBL/GenBank/DDBJ databases">
        <authorList>
            <person name="Sun Q."/>
            <person name="Zhou Y."/>
        </authorList>
    </citation>
    <scope>NUCLEOTIDE SEQUENCE</scope>
    <source>
        <strain evidence="2">CGMCC 4.7308</strain>
    </source>
</reference>
<dbReference type="Gene3D" id="3.30.70.920">
    <property type="match status" value="1"/>
</dbReference>
<dbReference type="InterPro" id="IPR036390">
    <property type="entry name" value="WH_DNA-bd_sf"/>
</dbReference>
<dbReference type="SUPFAM" id="SSF54909">
    <property type="entry name" value="Dimeric alpha+beta barrel"/>
    <property type="match status" value="1"/>
</dbReference>
<dbReference type="RefSeq" id="WP_188941307.1">
    <property type="nucleotide sequence ID" value="NZ_BMNA01000003.1"/>
</dbReference>
<dbReference type="EMBL" id="BMNA01000003">
    <property type="protein sequence ID" value="GGL99705.1"/>
    <property type="molecule type" value="Genomic_DNA"/>
</dbReference>
<dbReference type="GO" id="GO:0043200">
    <property type="term" value="P:response to amino acid"/>
    <property type="evidence" value="ECO:0007669"/>
    <property type="project" value="TreeGrafter"/>
</dbReference>
<dbReference type="SMART" id="SM00344">
    <property type="entry name" value="HTH_ASNC"/>
    <property type="match status" value="1"/>
</dbReference>
<protein>
    <submittedName>
        <fullName evidence="2">AsnC family transcriptional regulator</fullName>
    </submittedName>
</protein>
<accession>A0A917SWE5</accession>
<organism evidence="2 3">
    <name type="scientific">Nakamurella endophytica</name>
    <dbReference type="NCBI Taxonomy" id="1748367"/>
    <lineage>
        <taxon>Bacteria</taxon>
        <taxon>Bacillati</taxon>
        <taxon>Actinomycetota</taxon>
        <taxon>Actinomycetes</taxon>
        <taxon>Nakamurellales</taxon>
        <taxon>Nakamurellaceae</taxon>
        <taxon>Nakamurella</taxon>
    </lineage>
</organism>
<sequence>MLTRDELRLVDALQLAPRAPWAAVGGVLGTAPVTASRRWAELVEDGTAWVTAAPGMARHNAQCVAYVEITCRPEHVLGVATAIATHPLAVTVELTTGSADILVTVAAVDLRTMSHYLLQHLSCVENVQSSRARIATRIYSEGSAWRLRVLEDPAVRRLEQIRRQQMSEDVAIPPEQPSEQVKSMLTHLALNGRASFVELAERSGTSVTTARRHMSRLLHAGVILLRTDVNAFAVNWPVQVYLWADAPVERLDETARIISRFPQARLTATVAARPSLALCAWLRTVEEVHRLEMAIAAKATDFEVMDRLIVLRQVKRMGRLLDEQGRAVGVVPINIWDDLLPHAEAG</sequence>
<dbReference type="GO" id="GO:0005829">
    <property type="term" value="C:cytosol"/>
    <property type="evidence" value="ECO:0007669"/>
    <property type="project" value="TreeGrafter"/>
</dbReference>
<comment type="caution">
    <text evidence="2">The sequence shown here is derived from an EMBL/GenBank/DDBJ whole genome shotgun (WGS) entry which is preliminary data.</text>
</comment>
<evidence type="ECO:0000259" key="1">
    <source>
        <dbReference type="Pfam" id="PF01037"/>
    </source>
</evidence>
<dbReference type="InterPro" id="IPR011008">
    <property type="entry name" value="Dimeric_a/b-barrel"/>
</dbReference>
<dbReference type="PANTHER" id="PTHR30154">
    <property type="entry name" value="LEUCINE-RESPONSIVE REGULATORY PROTEIN"/>
    <property type="match status" value="1"/>
</dbReference>
<gene>
    <name evidence="2" type="ORF">GCM10011594_19550</name>
</gene>
<proteinExistence type="predicted"/>
<name>A0A917SWE5_9ACTN</name>
<dbReference type="SUPFAM" id="SSF46785">
    <property type="entry name" value="Winged helix' DNA-binding domain"/>
    <property type="match status" value="1"/>
</dbReference>
<dbReference type="InterPro" id="IPR019887">
    <property type="entry name" value="Tscrpt_reg_AsnC/Lrp_C"/>
</dbReference>
<dbReference type="InterPro" id="IPR019888">
    <property type="entry name" value="Tscrpt_reg_AsnC-like"/>
</dbReference>
<evidence type="ECO:0000313" key="2">
    <source>
        <dbReference type="EMBL" id="GGL99705.1"/>
    </source>
</evidence>
<dbReference type="Pfam" id="PF13412">
    <property type="entry name" value="HTH_24"/>
    <property type="match status" value="1"/>
</dbReference>
<dbReference type="PANTHER" id="PTHR30154:SF34">
    <property type="entry name" value="TRANSCRIPTIONAL REGULATOR AZLB"/>
    <property type="match status" value="1"/>
</dbReference>
<feature type="domain" description="Transcription regulator AsnC/Lrp ligand binding" evidence="1">
    <location>
        <begin position="67"/>
        <end position="136"/>
    </location>
</feature>
<dbReference type="Pfam" id="PF01037">
    <property type="entry name" value="AsnC_trans_reg"/>
    <property type="match status" value="1"/>
</dbReference>